<evidence type="ECO:0000256" key="4">
    <source>
        <dbReference type="ARBA" id="ARBA00022989"/>
    </source>
</evidence>
<dbReference type="Pfam" id="PF03176">
    <property type="entry name" value="MMPL"/>
    <property type="match status" value="2"/>
</dbReference>
<evidence type="ECO:0000256" key="5">
    <source>
        <dbReference type="ARBA" id="ARBA00023136"/>
    </source>
</evidence>
<dbReference type="GO" id="GO:0005886">
    <property type="term" value="C:plasma membrane"/>
    <property type="evidence" value="ECO:0007669"/>
    <property type="project" value="UniProtKB-SubCell"/>
</dbReference>
<evidence type="ECO:0000256" key="1">
    <source>
        <dbReference type="ARBA" id="ARBA00004651"/>
    </source>
</evidence>
<dbReference type="PANTHER" id="PTHR33406:SF13">
    <property type="entry name" value="MEMBRANE PROTEIN YDFJ"/>
    <property type="match status" value="1"/>
</dbReference>
<feature type="transmembrane region" description="Helical" evidence="6">
    <location>
        <begin position="12"/>
        <end position="31"/>
    </location>
</feature>
<feature type="transmembrane region" description="Helical" evidence="6">
    <location>
        <begin position="303"/>
        <end position="326"/>
    </location>
</feature>
<dbReference type="PROSITE" id="PS50156">
    <property type="entry name" value="SSD"/>
    <property type="match status" value="1"/>
</dbReference>
<evidence type="ECO:0000256" key="2">
    <source>
        <dbReference type="ARBA" id="ARBA00022475"/>
    </source>
</evidence>
<reference evidence="9" key="1">
    <citation type="submission" date="2016-10" db="EMBL/GenBank/DDBJ databases">
        <authorList>
            <person name="Varghese N."/>
            <person name="Submissions S."/>
        </authorList>
    </citation>
    <scope>NUCLEOTIDE SEQUENCE [LARGE SCALE GENOMIC DNA]</scope>
    <source>
        <strain evidence="9">DSM 5463</strain>
    </source>
</reference>
<name>A0A1H5UF10_9CLOT</name>
<proteinExistence type="predicted"/>
<feature type="transmembrane region" description="Helical" evidence="6">
    <location>
        <begin position="651"/>
        <end position="677"/>
    </location>
</feature>
<protein>
    <recommendedName>
        <fullName evidence="7">SSD domain-containing protein</fullName>
    </recommendedName>
</protein>
<feature type="transmembrane region" description="Helical" evidence="6">
    <location>
        <begin position="199"/>
        <end position="220"/>
    </location>
</feature>
<evidence type="ECO:0000256" key="6">
    <source>
        <dbReference type="SAM" id="Phobius"/>
    </source>
</evidence>
<keyword evidence="5 6" id="KW-0472">Membrane</keyword>
<feature type="transmembrane region" description="Helical" evidence="6">
    <location>
        <begin position="352"/>
        <end position="370"/>
    </location>
</feature>
<keyword evidence="2" id="KW-1003">Cell membrane</keyword>
<feature type="transmembrane region" description="Helical" evidence="6">
    <location>
        <begin position="620"/>
        <end position="639"/>
    </location>
</feature>
<evidence type="ECO:0000313" key="9">
    <source>
        <dbReference type="Proteomes" id="UP000242850"/>
    </source>
</evidence>
<evidence type="ECO:0000313" key="8">
    <source>
        <dbReference type="EMBL" id="SEF73596.1"/>
    </source>
</evidence>
<feature type="transmembrane region" description="Helical" evidence="6">
    <location>
        <begin position="524"/>
        <end position="557"/>
    </location>
</feature>
<gene>
    <name evidence="8" type="ORF">SAMN05660865_00874</name>
</gene>
<dbReference type="SUPFAM" id="SSF82866">
    <property type="entry name" value="Multidrug efflux transporter AcrB transmembrane domain"/>
    <property type="match status" value="2"/>
</dbReference>
<evidence type="ECO:0000259" key="7">
    <source>
        <dbReference type="PROSITE" id="PS50156"/>
    </source>
</evidence>
<evidence type="ECO:0000256" key="3">
    <source>
        <dbReference type="ARBA" id="ARBA00022692"/>
    </source>
</evidence>
<feature type="transmembrane region" description="Helical" evidence="6">
    <location>
        <begin position="267"/>
        <end position="291"/>
    </location>
</feature>
<keyword evidence="3 6" id="KW-0812">Transmembrane</keyword>
<feature type="transmembrane region" description="Helical" evidence="6">
    <location>
        <begin position="569"/>
        <end position="591"/>
    </location>
</feature>
<dbReference type="InterPro" id="IPR000731">
    <property type="entry name" value="SSD"/>
</dbReference>
<keyword evidence="9" id="KW-1185">Reference proteome</keyword>
<feature type="domain" description="SSD" evidence="7">
    <location>
        <begin position="524"/>
        <end position="672"/>
    </location>
</feature>
<comment type="subcellular location">
    <subcellularLocation>
        <location evidence="1">Cell membrane</location>
        <topology evidence="1">Multi-pass membrane protein</topology>
    </subcellularLocation>
</comment>
<dbReference type="Gene3D" id="1.20.1640.10">
    <property type="entry name" value="Multidrug efflux transporter AcrB transmembrane domain"/>
    <property type="match status" value="2"/>
</dbReference>
<dbReference type="AlphaFoldDB" id="A0A1H5UF10"/>
<organism evidence="8 9">
    <name type="scientific">Caloramator fervidus</name>
    <dbReference type="NCBI Taxonomy" id="29344"/>
    <lineage>
        <taxon>Bacteria</taxon>
        <taxon>Bacillati</taxon>
        <taxon>Bacillota</taxon>
        <taxon>Clostridia</taxon>
        <taxon>Eubacteriales</taxon>
        <taxon>Clostridiaceae</taxon>
        <taxon>Caloramator</taxon>
    </lineage>
</organism>
<sequence>MKKFGRWIAKHSTSTLIIAIILLIPSFIGFINTKVNYDILTYLPKNLDTMKGQEILEKNFNNAATAMLIVENMQTKDVLKLKNEIEKVKGVEKVIWISDILDSSVPKEFLPKDIKDVFYRENSTLLFIQFNESASSLTTMKAIENIRMIAGKNCFLAGMAAIVKDTKDLADKETPIYVLLAVILTLLVLTLAMESYVTPIIFVLSIGFAVIYNFGTNIFLGQISYITKALAAVLQLGVTMDYSIFLLHRYEEEKKEFEDRSEAMAEAIASTFSAITGSSLTTIAGFVALTVMSLGIGKDMGIVMAKGVFIGVLTTVTVLPAMILTFDKQIHKYQHKVLLPEFNRTANLVTKYYKVFATIAILIFVPAFIGQASTNVYYNLDESLPKDLKSIIATNKLKNEYNMTTTHMILIKDKIPAYKVKNMIKEIEMVDGVERVIAYDKFVGNRIPEKFLPEDIRSFASKNGYKLIIVTSKYKAASPEENLQIDRINSIVKSYDKAGLVAGEGPLTKDLIELADKDFKKANWVSILAIFVIILAVFTSLSLPIILILCIELAIFINMAIPFFTGQTIPFIASIVIGCIQLGATVDYAILLSTRFREEIREGRDKFDAMRIAVQSSGRSILTSALSFFSATIGVGLISKMDMIQTLCKMLARGALISMVVIVFILPSILIICEGIISATSKNWNKKPSLKLTLAKESE</sequence>
<feature type="transmembrane region" description="Helical" evidence="6">
    <location>
        <begin position="229"/>
        <end position="247"/>
    </location>
</feature>
<dbReference type="EMBL" id="FNUK01000009">
    <property type="protein sequence ID" value="SEF73596.1"/>
    <property type="molecule type" value="Genomic_DNA"/>
</dbReference>
<feature type="transmembrane region" description="Helical" evidence="6">
    <location>
        <begin position="175"/>
        <end position="193"/>
    </location>
</feature>
<dbReference type="PANTHER" id="PTHR33406">
    <property type="entry name" value="MEMBRANE PROTEIN MJ1562-RELATED"/>
    <property type="match status" value="1"/>
</dbReference>
<keyword evidence="4 6" id="KW-1133">Transmembrane helix</keyword>
<dbReference type="Proteomes" id="UP000242850">
    <property type="component" value="Unassembled WGS sequence"/>
</dbReference>
<accession>A0A1H5UF10</accession>
<dbReference type="InterPro" id="IPR004869">
    <property type="entry name" value="MMPL_dom"/>
</dbReference>
<dbReference type="InterPro" id="IPR050545">
    <property type="entry name" value="Mycobact_MmpL"/>
</dbReference>